<organism evidence="2 3">
    <name type="scientific">Echinicola vietnamensis (strain DSM 17526 / LMG 23754 / KMM 6221)</name>
    <dbReference type="NCBI Taxonomy" id="926556"/>
    <lineage>
        <taxon>Bacteria</taxon>
        <taxon>Pseudomonadati</taxon>
        <taxon>Bacteroidota</taxon>
        <taxon>Cytophagia</taxon>
        <taxon>Cytophagales</taxon>
        <taxon>Cyclobacteriaceae</taxon>
        <taxon>Echinicola</taxon>
    </lineage>
</organism>
<dbReference type="Proteomes" id="UP000010796">
    <property type="component" value="Chromosome"/>
</dbReference>
<dbReference type="KEGG" id="evi:Echvi_1537"/>
<feature type="chain" id="PRO_5003941993" description="Outer membrane protein beta-barrel domain-containing protein" evidence="1">
    <location>
        <begin position="24"/>
        <end position="145"/>
    </location>
</feature>
<evidence type="ECO:0000256" key="1">
    <source>
        <dbReference type="SAM" id="SignalP"/>
    </source>
</evidence>
<feature type="signal peptide" evidence="1">
    <location>
        <begin position="1"/>
        <end position="23"/>
    </location>
</feature>
<dbReference type="eggNOG" id="ENOG50342QQ">
    <property type="taxonomic scope" value="Bacteria"/>
</dbReference>
<dbReference type="OrthoDB" id="1122115at2"/>
<name>L0FWW3_ECHVK</name>
<sequence>MTYLKSIFFLLLFQAFITSFAHAQVTVGAYSNGILTQLAVGTDPEEKFFGEGRLFAGDFLNRYFGAEAIGQYNFHQSEWYNASAGLMVGYYDFDNGARVGIPVLLAFKPISNHRAFAIMMEATPMFNGSLGLRGNFGLRYTIGKN</sequence>
<dbReference type="RefSeq" id="WP_015265365.1">
    <property type="nucleotide sequence ID" value="NC_019904.1"/>
</dbReference>
<keyword evidence="1" id="KW-0732">Signal</keyword>
<gene>
    <name evidence="2" type="ordered locus">Echvi_1537</name>
</gene>
<evidence type="ECO:0000313" key="3">
    <source>
        <dbReference type="Proteomes" id="UP000010796"/>
    </source>
</evidence>
<dbReference type="AlphaFoldDB" id="L0FWW3"/>
<dbReference type="STRING" id="926556.Echvi_1537"/>
<evidence type="ECO:0008006" key="4">
    <source>
        <dbReference type="Google" id="ProtNLM"/>
    </source>
</evidence>
<keyword evidence="3" id="KW-1185">Reference proteome</keyword>
<dbReference type="HOGENOM" id="CLU_144632_0_0_10"/>
<evidence type="ECO:0000313" key="2">
    <source>
        <dbReference type="EMBL" id="AGA77802.1"/>
    </source>
</evidence>
<reference evidence="3" key="1">
    <citation type="submission" date="2012-02" db="EMBL/GenBank/DDBJ databases">
        <title>The complete genome of Echinicola vietnamensis DSM 17526.</title>
        <authorList>
            <person name="Lucas S."/>
            <person name="Copeland A."/>
            <person name="Lapidus A."/>
            <person name="Glavina del Rio T."/>
            <person name="Dalin E."/>
            <person name="Tice H."/>
            <person name="Bruce D."/>
            <person name="Goodwin L."/>
            <person name="Pitluck S."/>
            <person name="Peters L."/>
            <person name="Ovchinnikova G."/>
            <person name="Teshima H."/>
            <person name="Kyrpides N."/>
            <person name="Mavromatis K."/>
            <person name="Ivanova N."/>
            <person name="Brettin T."/>
            <person name="Detter J.C."/>
            <person name="Han C."/>
            <person name="Larimer F."/>
            <person name="Land M."/>
            <person name="Hauser L."/>
            <person name="Markowitz V."/>
            <person name="Cheng J.-F."/>
            <person name="Hugenholtz P."/>
            <person name="Woyke T."/>
            <person name="Wu D."/>
            <person name="Brambilla E."/>
            <person name="Klenk H.-P."/>
            <person name="Eisen J.A."/>
        </authorList>
    </citation>
    <scope>NUCLEOTIDE SEQUENCE [LARGE SCALE GENOMIC DNA]</scope>
    <source>
        <strain evidence="3">DSM 17526 / LMG 23754 / KMM 6221</strain>
    </source>
</reference>
<dbReference type="EMBL" id="CP003346">
    <property type="protein sequence ID" value="AGA77802.1"/>
    <property type="molecule type" value="Genomic_DNA"/>
</dbReference>
<accession>L0FWW3</accession>
<protein>
    <recommendedName>
        <fullName evidence="4">Outer membrane protein beta-barrel domain-containing protein</fullName>
    </recommendedName>
</protein>
<proteinExistence type="predicted"/>